<sequence length="229" mass="26364">MKNGNDAQPKQKKIVYINKFDFPEDPSKKIFLPKKQSQLLSLATDALDLPRDAQQVFDTDGNVITNIDDIQPKQKLLISCTKPLPDPELEPKYKSRQPTGRSIRPVIIPKQPDVIPPRDDAEIQQSLAFRNISVKEGIRNSLVSLYNNLSPQHKAQLESSEALKQLNEQNAKYLFDTYLSKHFICPTLQLDDNDIGKMTWNRVLLILQLLTHTRRSHGHHHHLQVRKIR</sequence>
<dbReference type="SMR" id="A2H2N5"/>
<evidence type="ECO:0000313" key="2">
    <source>
        <dbReference type="Proteomes" id="UP000001542"/>
    </source>
</evidence>
<evidence type="ECO:0000313" key="1">
    <source>
        <dbReference type="EMBL" id="EAX76332.1"/>
    </source>
</evidence>
<protein>
    <submittedName>
        <fullName evidence="1">Uncharacterized protein</fullName>
    </submittedName>
</protein>
<name>A2H2N5_TRIV3</name>
<dbReference type="SUPFAM" id="SSF89837">
    <property type="entry name" value="Doublecortin (DC)"/>
    <property type="match status" value="1"/>
</dbReference>
<dbReference type="Proteomes" id="UP000001542">
    <property type="component" value="Unassembled WGS sequence"/>
</dbReference>
<dbReference type="KEGG" id="tva:4733738"/>
<dbReference type="VEuPathDB" id="TrichDB:TVAG_568520"/>
<proteinExistence type="predicted"/>
<dbReference type="InParanoid" id="A2H2N5"/>
<reference evidence="1" key="2">
    <citation type="journal article" date="2007" name="Science">
        <title>Draft genome sequence of the sexually transmitted pathogen Trichomonas vaginalis.</title>
        <authorList>
            <person name="Carlton J.M."/>
            <person name="Hirt R.P."/>
            <person name="Silva J.C."/>
            <person name="Delcher A.L."/>
            <person name="Schatz M."/>
            <person name="Zhao Q."/>
            <person name="Wortman J.R."/>
            <person name="Bidwell S.L."/>
            <person name="Alsmark U.C.M."/>
            <person name="Besteiro S."/>
            <person name="Sicheritz-Ponten T."/>
            <person name="Noel C.J."/>
            <person name="Dacks J.B."/>
            <person name="Foster P.G."/>
            <person name="Simillion C."/>
            <person name="Van de Peer Y."/>
            <person name="Miranda-Saavedra D."/>
            <person name="Barton G.J."/>
            <person name="Westrop G.D."/>
            <person name="Mueller S."/>
            <person name="Dessi D."/>
            <person name="Fiori P.L."/>
            <person name="Ren Q."/>
            <person name="Paulsen I."/>
            <person name="Zhang H."/>
            <person name="Bastida-Corcuera F.D."/>
            <person name="Simoes-Barbosa A."/>
            <person name="Brown M.T."/>
            <person name="Hayes R.D."/>
            <person name="Mukherjee M."/>
            <person name="Okumura C.Y."/>
            <person name="Schneider R."/>
            <person name="Smith A.J."/>
            <person name="Vanacova S."/>
            <person name="Villalvazo M."/>
            <person name="Haas B.J."/>
            <person name="Pertea M."/>
            <person name="Feldblyum T.V."/>
            <person name="Utterback T.R."/>
            <person name="Shu C.L."/>
            <person name="Osoegawa K."/>
            <person name="de Jong P.J."/>
            <person name="Hrdy I."/>
            <person name="Horvathova L."/>
            <person name="Zubacova Z."/>
            <person name="Dolezal P."/>
            <person name="Malik S.B."/>
            <person name="Logsdon J.M. Jr."/>
            <person name="Henze K."/>
            <person name="Gupta A."/>
            <person name="Wang C.C."/>
            <person name="Dunne R.L."/>
            <person name="Upcroft J.A."/>
            <person name="Upcroft P."/>
            <person name="White O."/>
            <person name="Salzberg S.L."/>
            <person name="Tang P."/>
            <person name="Chiu C.-H."/>
            <person name="Lee Y.-S."/>
            <person name="Embley T.M."/>
            <person name="Coombs G.H."/>
            <person name="Mottram J.C."/>
            <person name="Tachezy J."/>
            <person name="Fraser-Liggett C.M."/>
            <person name="Johnson P.J."/>
        </authorList>
    </citation>
    <scope>NUCLEOTIDE SEQUENCE [LARGE SCALE GENOMIC DNA]</scope>
    <source>
        <strain evidence="1">G3</strain>
    </source>
</reference>
<reference evidence="1" key="1">
    <citation type="submission" date="2006-10" db="EMBL/GenBank/DDBJ databases">
        <authorList>
            <person name="Amadeo P."/>
            <person name="Zhao Q."/>
            <person name="Wortman J."/>
            <person name="Fraser-Liggett C."/>
            <person name="Carlton J."/>
        </authorList>
    </citation>
    <scope>NUCLEOTIDE SEQUENCE</scope>
    <source>
        <strain evidence="1">G3</strain>
    </source>
</reference>
<dbReference type="VEuPathDB" id="TrichDB:TVAGG3_1039870"/>
<dbReference type="InterPro" id="IPR036572">
    <property type="entry name" value="Doublecortin_dom_sf"/>
</dbReference>
<dbReference type="AlphaFoldDB" id="A2H2N5"/>
<organism evidence="1 2">
    <name type="scientific">Trichomonas vaginalis (strain ATCC PRA-98 / G3)</name>
    <dbReference type="NCBI Taxonomy" id="412133"/>
    <lineage>
        <taxon>Eukaryota</taxon>
        <taxon>Metamonada</taxon>
        <taxon>Parabasalia</taxon>
        <taxon>Trichomonadida</taxon>
        <taxon>Trichomonadidae</taxon>
        <taxon>Trichomonas</taxon>
    </lineage>
</organism>
<dbReference type="EMBL" id="DS124782">
    <property type="protein sequence ID" value="EAX76332.1"/>
    <property type="molecule type" value="Genomic_DNA"/>
</dbReference>
<keyword evidence="2" id="KW-1185">Reference proteome</keyword>
<dbReference type="GO" id="GO:0035556">
    <property type="term" value="P:intracellular signal transduction"/>
    <property type="evidence" value="ECO:0007669"/>
    <property type="project" value="InterPro"/>
</dbReference>
<dbReference type="RefSeq" id="XP_001289262.1">
    <property type="nucleotide sequence ID" value="XM_001289261.1"/>
</dbReference>
<gene>
    <name evidence="1" type="ORF">TVAG_568520</name>
</gene>
<accession>A2H2N5</accession>